<evidence type="ECO:0000313" key="1">
    <source>
        <dbReference type="EMBL" id="CAG8739778.1"/>
    </source>
</evidence>
<dbReference type="Proteomes" id="UP000789525">
    <property type="component" value="Unassembled WGS sequence"/>
</dbReference>
<accession>A0ACA9Q9V6</accession>
<name>A0ACA9Q9V6_9GLOM</name>
<dbReference type="EMBL" id="CAJVPT010047280">
    <property type="protein sequence ID" value="CAG8739778.1"/>
    <property type="molecule type" value="Genomic_DNA"/>
</dbReference>
<protein>
    <submittedName>
        <fullName evidence="1">15166_t:CDS:1</fullName>
    </submittedName>
</protein>
<comment type="caution">
    <text evidence="1">The sequence shown here is derived from an EMBL/GenBank/DDBJ whole genome shotgun (WGS) entry which is preliminary data.</text>
</comment>
<keyword evidence="2" id="KW-1185">Reference proteome</keyword>
<sequence>QISSQAMPKTLVPIGDISVGDTVWVPLIIEIEDYQNFAGGSTTSKRVRKGQSVDRLAVVLVADGSSIQVTYSVTFGGQKSLPASVTDKTMWYPVSPASNEGNYDPLPMVPDQPAHWICVRKKQTITSAM</sequence>
<organism evidence="1 2">
    <name type="scientific">Acaulospora colombiana</name>
    <dbReference type="NCBI Taxonomy" id="27376"/>
    <lineage>
        <taxon>Eukaryota</taxon>
        <taxon>Fungi</taxon>
        <taxon>Fungi incertae sedis</taxon>
        <taxon>Mucoromycota</taxon>
        <taxon>Glomeromycotina</taxon>
        <taxon>Glomeromycetes</taxon>
        <taxon>Diversisporales</taxon>
        <taxon>Acaulosporaceae</taxon>
        <taxon>Acaulospora</taxon>
    </lineage>
</organism>
<gene>
    <name evidence="1" type="ORF">ACOLOM_LOCUS12109</name>
</gene>
<feature type="non-terminal residue" evidence="1">
    <location>
        <position position="1"/>
    </location>
</feature>
<reference evidence="1" key="1">
    <citation type="submission" date="2021-06" db="EMBL/GenBank/DDBJ databases">
        <authorList>
            <person name="Kallberg Y."/>
            <person name="Tangrot J."/>
            <person name="Rosling A."/>
        </authorList>
    </citation>
    <scope>NUCLEOTIDE SEQUENCE</scope>
    <source>
        <strain evidence="1">CL356</strain>
    </source>
</reference>
<feature type="non-terminal residue" evidence="1">
    <location>
        <position position="129"/>
    </location>
</feature>
<proteinExistence type="predicted"/>
<evidence type="ECO:0000313" key="2">
    <source>
        <dbReference type="Proteomes" id="UP000789525"/>
    </source>
</evidence>